<dbReference type="SUPFAM" id="SSF55811">
    <property type="entry name" value="Nudix"/>
    <property type="match status" value="1"/>
</dbReference>
<dbReference type="InterPro" id="IPR000086">
    <property type="entry name" value="NUDIX_hydrolase_dom"/>
</dbReference>
<name>A0A1H8A1K0_9BACT</name>
<reference evidence="4 5" key="1">
    <citation type="submission" date="2016-10" db="EMBL/GenBank/DDBJ databases">
        <authorList>
            <person name="de Groot N.N."/>
        </authorList>
    </citation>
    <scope>NUCLEOTIDE SEQUENCE [LARGE SCALE GENOMIC DNA]</scope>
    <source>
        <strain evidence="4 5">DSM 8423</strain>
    </source>
</reference>
<keyword evidence="2" id="KW-0378">Hydrolase</keyword>
<organism evidence="4 5">
    <name type="scientific">Syntrophus gentianae</name>
    <dbReference type="NCBI Taxonomy" id="43775"/>
    <lineage>
        <taxon>Bacteria</taxon>
        <taxon>Pseudomonadati</taxon>
        <taxon>Thermodesulfobacteriota</taxon>
        <taxon>Syntrophia</taxon>
        <taxon>Syntrophales</taxon>
        <taxon>Syntrophaceae</taxon>
        <taxon>Syntrophus</taxon>
    </lineage>
</organism>
<dbReference type="PANTHER" id="PTHR43046:SF14">
    <property type="entry name" value="MUTT_NUDIX FAMILY PROTEIN"/>
    <property type="match status" value="1"/>
</dbReference>
<sequence length="148" mass="16688">MKVRVSAVYEKSGEILCMRYIYGGKEVFSLPGGGVDKDLPLQEVLAKEWKEELGIKVDVGDVILIGEAPAGKQYPRTLHIVFEVTEIHGIPKVQPEATHSLDVVWVPIKKLSDLPLYPDVGKQLYACFTEEPRHTLTFISNCMERGYW</sequence>
<gene>
    <name evidence="4" type="ORF">SAMN04489760_1304</name>
</gene>
<dbReference type="STRING" id="43775.SAMN04489760_1304"/>
<evidence type="ECO:0000313" key="5">
    <source>
        <dbReference type="Proteomes" id="UP000198744"/>
    </source>
</evidence>
<dbReference type="GO" id="GO:0016787">
    <property type="term" value="F:hydrolase activity"/>
    <property type="evidence" value="ECO:0007669"/>
    <property type="project" value="UniProtKB-KW"/>
</dbReference>
<accession>A0A1H8A1K0</accession>
<evidence type="ECO:0000256" key="1">
    <source>
        <dbReference type="ARBA" id="ARBA00001946"/>
    </source>
</evidence>
<dbReference type="Gene3D" id="3.90.79.10">
    <property type="entry name" value="Nucleoside Triphosphate Pyrophosphohydrolase"/>
    <property type="match status" value="1"/>
</dbReference>
<dbReference type="Pfam" id="PF00293">
    <property type="entry name" value="NUDIX"/>
    <property type="match status" value="1"/>
</dbReference>
<dbReference type="Proteomes" id="UP000198744">
    <property type="component" value="Unassembled WGS sequence"/>
</dbReference>
<dbReference type="RefSeq" id="WP_093884473.1">
    <property type="nucleotide sequence ID" value="NZ_FOBS01000030.1"/>
</dbReference>
<proteinExistence type="predicted"/>
<comment type="cofactor">
    <cofactor evidence="1">
        <name>Mg(2+)</name>
        <dbReference type="ChEBI" id="CHEBI:18420"/>
    </cofactor>
</comment>
<keyword evidence="5" id="KW-1185">Reference proteome</keyword>
<dbReference type="PANTHER" id="PTHR43046">
    <property type="entry name" value="GDP-MANNOSE MANNOSYL HYDROLASE"/>
    <property type="match status" value="1"/>
</dbReference>
<evidence type="ECO:0000313" key="4">
    <source>
        <dbReference type="EMBL" id="SEM64782.1"/>
    </source>
</evidence>
<dbReference type="InterPro" id="IPR015797">
    <property type="entry name" value="NUDIX_hydrolase-like_dom_sf"/>
</dbReference>
<feature type="domain" description="Nudix hydrolase" evidence="3">
    <location>
        <begin position="1"/>
        <end position="128"/>
    </location>
</feature>
<dbReference type="PROSITE" id="PS51462">
    <property type="entry name" value="NUDIX"/>
    <property type="match status" value="1"/>
</dbReference>
<dbReference type="OrthoDB" id="9810648at2"/>
<evidence type="ECO:0000256" key="2">
    <source>
        <dbReference type="ARBA" id="ARBA00022801"/>
    </source>
</evidence>
<evidence type="ECO:0000259" key="3">
    <source>
        <dbReference type="PROSITE" id="PS51462"/>
    </source>
</evidence>
<dbReference type="EMBL" id="FOBS01000030">
    <property type="protein sequence ID" value="SEM64782.1"/>
    <property type="molecule type" value="Genomic_DNA"/>
</dbReference>
<dbReference type="AlphaFoldDB" id="A0A1H8A1K0"/>
<protein>
    <submittedName>
        <fullName evidence="4">ADP-ribose pyrophosphatase YjhB, NUDIX family</fullName>
    </submittedName>
</protein>